<evidence type="ECO:0000313" key="1">
    <source>
        <dbReference type="EMBL" id="QHT87623.1"/>
    </source>
</evidence>
<dbReference type="AlphaFoldDB" id="A0A6C0I665"/>
<sequence length="221" mass="24682">MSSVQQHGFTWENELIQNVFGATKEELKAAKQHYTSKMDLPATLNRVNGSDLSIKTTGAKNTVCMADCLRIFDAVSHTTAAAPYHMVVVSYEQEGNHKKLVSVTEVDLTDSKEALFGSLTREQIVALDTAIKRIPQKRKPTDQEHADIYALRDELQKHSGAIQLNIKCNSQQSRLQCSFNRWTTFLSEFPDRIVAASATGEIHGKKITETILSGRRQFGSK</sequence>
<dbReference type="EMBL" id="MN740094">
    <property type="protein sequence ID" value="QHT87623.1"/>
    <property type="molecule type" value="Genomic_DNA"/>
</dbReference>
<accession>A0A6C0I665</accession>
<proteinExistence type="predicted"/>
<organism evidence="1">
    <name type="scientific">viral metagenome</name>
    <dbReference type="NCBI Taxonomy" id="1070528"/>
    <lineage>
        <taxon>unclassified sequences</taxon>
        <taxon>metagenomes</taxon>
        <taxon>organismal metagenomes</taxon>
    </lineage>
</organism>
<reference evidence="1" key="1">
    <citation type="journal article" date="2020" name="Nature">
        <title>Giant virus diversity and host interactions through global metagenomics.</title>
        <authorList>
            <person name="Schulz F."/>
            <person name="Roux S."/>
            <person name="Paez-Espino D."/>
            <person name="Jungbluth S."/>
            <person name="Walsh D.A."/>
            <person name="Denef V.J."/>
            <person name="McMahon K.D."/>
            <person name="Konstantinidis K.T."/>
            <person name="Eloe-Fadrosh E.A."/>
            <person name="Kyrpides N.C."/>
            <person name="Woyke T."/>
        </authorList>
    </citation>
    <scope>NUCLEOTIDE SEQUENCE</scope>
    <source>
        <strain evidence="1">GVMAG-M-3300023184-190</strain>
    </source>
</reference>
<name>A0A6C0I665_9ZZZZ</name>
<protein>
    <submittedName>
        <fullName evidence="1">Uncharacterized protein</fullName>
    </submittedName>
</protein>